<dbReference type="PROSITE" id="PS01213">
    <property type="entry name" value="GLOBIN_FAM_2"/>
    <property type="match status" value="1"/>
</dbReference>
<dbReference type="PIRSF" id="PIRSF002030">
    <property type="entry name" value="Globin_Protozoa/Cyanobacteria"/>
    <property type="match status" value="1"/>
</dbReference>
<dbReference type="RefSeq" id="WP_167220597.1">
    <property type="nucleotide sequence ID" value="NZ_JAAQPH010000001.1"/>
</dbReference>
<evidence type="ECO:0000256" key="5">
    <source>
        <dbReference type="ARBA" id="ARBA00022723"/>
    </source>
</evidence>
<dbReference type="InterPro" id="IPR001486">
    <property type="entry name" value="Hemoglobin_trunc"/>
</dbReference>
<comment type="similarity">
    <text evidence="1 7">Belongs to the truncated hemoglobin family. Group I subfamily.</text>
</comment>
<dbReference type="Proteomes" id="UP000761264">
    <property type="component" value="Unassembled WGS sequence"/>
</dbReference>
<gene>
    <name evidence="10" type="ORF">HBA54_01445</name>
</gene>
<dbReference type="GO" id="GO:0020037">
    <property type="term" value="F:heme binding"/>
    <property type="evidence" value="ECO:0007669"/>
    <property type="project" value="InterPro"/>
</dbReference>
<keyword evidence="2 7" id="KW-0813">Transport</keyword>
<evidence type="ECO:0000256" key="8">
    <source>
        <dbReference type="PIRSR" id="PIRSR002030-1"/>
    </source>
</evidence>
<keyword evidence="6 7" id="KW-0408">Iron</keyword>
<evidence type="ECO:0000256" key="4">
    <source>
        <dbReference type="ARBA" id="ARBA00022621"/>
    </source>
</evidence>
<proteinExistence type="inferred from homology"/>
<dbReference type="InterPro" id="IPR012292">
    <property type="entry name" value="Globin/Proto"/>
</dbReference>
<dbReference type="GO" id="GO:0005344">
    <property type="term" value="F:oxygen carrier activity"/>
    <property type="evidence" value="ECO:0007669"/>
    <property type="project" value="UniProtKB-UniRule"/>
</dbReference>
<dbReference type="InterPro" id="IPR019795">
    <property type="entry name" value="Globin_bac-like_CS"/>
</dbReference>
<name>A0A967C6I6_9PROT</name>
<dbReference type="InterPro" id="IPR009050">
    <property type="entry name" value="Globin-like_sf"/>
</dbReference>
<evidence type="ECO:0000256" key="7">
    <source>
        <dbReference type="PIRNR" id="PIRNR002030"/>
    </source>
</evidence>
<comment type="caution">
    <text evidence="10">The sequence shown here is derived from an EMBL/GenBank/DDBJ whole genome shotgun (WGS) entry which is preliminary data.</text>
</comment>
<dbReference type="GO" id="GO:0019825">
    <property type="term" value="F:oxygen binding"/>
    <property type="evidence" value="ECO:0007669"/>
    <property type="project" value="InterPro"/>
</dbReference>
<dbReference type="InterPro" id="IPR016339">
    <property type="entry name" value="Hemoglobin_trunc_I"/>
</dbReference>
<evidence type="ECO:0000256" key="3">
    <source>
        <dbReference type="ARBA" id="ARBA00022617"/>
    </source>
</evidence>
<keyword evidence="4 7" id="KW-0561">Oxygen transport</keyword>
<dbReference type="EMBL" id="JAAQPH010000001">
    <property type="protein sequence ID" value="NIA67252.1"/>
    <property type="molecule type" value="Genomic_DNA"/>
</dbReference>
<keyword evidence="5 7" id="KW-0479">Metal-binding</keyword>
<evidence type="ECO:0000256" key="1">
    <source>
        <dbReference type="ARBA" id="ARBA00009660"/>
    </source>
</evidence>
<dbReference type="GO" id="GO:0046872">
    <property type="term" value="F:metal ion binding"/>
    <property type="evidence" value="ECO:0007669"/>
    <property type="project" value="UniProtKB-UniRule"/>
</dbReference>
<evidence type="ECO:0000256" key="2">
    <source>
        <dbReference type="ARBA" id="ARBA00022448"/>
    </source>
</evidence>
<accession>A0A967C6I6</accession>
<protein>
    <recommendedName>
        <fullName evidence="7">Group 1 truncated hemoglobin</fullName>
    </recommendedName>
</protein>
<keyword evidence="11" id="KW-1185">Reference proteome</keyword>
<dbReference type="AlphaFoldDB" id="A0A967C6I6"/>
<feature type="binding site" description="distal binding residue" evidence="9">
    <location>
        <position position="71"/>
    </location>
    <ligand>
        <name>heme</name>
        <dbReference type="ChEBI" id="CHEBI:30413"/>
    </ligand>
    <ligandPart>
        <name>Fe</name>
        <dbReference type="ChEBI" id="CHEBI:18248"/>
    </ligandPart>
</feature>
<feature type="binding site" description="proximal binding residue" evidence="8">
    <location>
        <position position="71"/>
    </location>
    <ligand>
        <name>heme</name>
        <dbReference type="ChEBI" id="CHEBI:30413"/>
    </ligand>
    <ligandPart>
        <name>Fe</name>
        <dbReference type="ChEBI" id="CHEBI:18248"/>
    </ligandPart>
</feature>
<reference evidence="10" key="1">
    <citation type="submission" date="2020-03" db="EMBL/GenBank/DDBJ databases">
        <title>Genome of Pelagibius litoralis DSM 21314T.</title>
        <authorList>
            <person name="Wang G."/>
        </authorList>
    </citation>
    <scope>NUCLEOTIDE SEQUENCE</scope>
    <source>
        <strain evidence="10">DSM 21314</strain>
    </source>
</reference>
<comment type="cofactor">
    <cofactor evidence="8">
        <name>heme</name>
        <dbReference type="ChEBI" id="CHEBI:30413"/>
    </cofactor>
    <text evidence="8">Binds 1 heme group per subunit.</text>
</comment>
<sequence>MADNLYEQLGGGPAIDAAVDIFYRKVLSNDAISGFFDSTDMEEQRAKQKSFLTMVFGGPSQYSGKDMRAAHAPLVEKGLNDSHFDAVAGHLQETLDELGVPADLAAKVMAIAAGTRDDVLNR</sequence>
<dbReference type="Gene3D" id="1.10.490.10">
    <property type="entry name" value="Globins"/>
    <property type="match status" value="1"/>
</dbReference>
<dbReference type="CDD" id="cd00454">
    <property type="entry name" value="TrHb1_N"/>
    <property type="match status" value="1"/>
</dbReference>
<evidence type="ECO:0000313" key="10">
    <source>
        <dbReference type="EMBL" id="NIA67252.1"/>
    </source>
</evidence>
<evidence type="ECO:0000256" key="6">
    <source>
        <dbReference type="ARBA" id="ARBA00023004"/>
    </source>
</evidence>
<evidence type="ECO:0000313" key="11">
    <source>
        <dbReference type="Proteomes" id="UP000761264"/>
    </source>
</evidence>
<keyword evidence="3 7" id="KW-0349">Heme</keyword>
<dbReference type="Pfam" id="PF01152">
    <property type="entry name" value="Bac_globin"/>
    <property type="match status" value="1"/>
</dbReference>
<organism evidence="10 11">
    <name type="scientific">Pelagibius litoralis</name>
    <dbReference type="NCBI Taxonomy" id="374515"/>
    <lineage>
        <taxon>Bacteria</taxon>
        <taxon>Pseudomonadati</taxon>
        <taxon>Pseudomonadota</taxon>
        <taxon>Alphaproteobacteria</taxon>
        <taxon>Rhodospirillales</taxon>
        <taxon>Rhodovibrionaceae</taxon>
        <taxon>Pelagibius</taxon>
    </lineage>
</organism>
<evidence type="ECO:0000256" key="9">
    <source>
        <dbReference type="PIRSR" id="PIRSR601486-1"/>
    </source>
</evidence>
<dbReference type="SUPFAM" id="SSF46458">
    <property type="entry name" value="Globin-like"/>
    <property type="match status" value="1"/>
</dbReference>